<gene>
    <name evidence="1" type="ORF">BpHYR1_021008</name>
</gene>
<keyword evidence="2" id="KW-1185">Reference proteome</keyword>
<protein>
    <submittedName>
        <fullName evidence="1">Uncharacterized protein</fullName>
    </submittedName>
</protein>
<proteinExistence type="predicted"/>
<dbReference type="Proteomes" id="UP000276133">
    <property type="component" value="Unassembled WGS sequence"/>
</dbReference>
<dbReference type="AlphaFoldDB" id="A0A3M7T0S6"/>
<name>A0A3M7T0S6_BRAPC</name>
<reference evidence="1 2" key="1">
    <citation type="journal article" date="2018" name="Sci. Rep.">
        <title>Genomic signatures of local adaptation to the degree of environmental predictability in rotifers.</title>
        <authorList>
            <person name="Franch-Gras L."/>
            <person name="Hahn C."/>
            <person name="Garcia-Roger E.M."/>
            <person name="Carmona M.J."/>
            <person name="Serra M."/>
            <person name="Gomez A."/>
        </authorList>
    </citation>
    <scope>NUCLEOTIDE SEQUENCE [LARGE SCALE GENOMIC DNA]</scope>
    <source>
        <strain evidence="1">HYR1</strain>
    </source>
</reference>
<accession>A0A3M7T0S6</accession>
<evidence type="ECO:0000313" key="1">
    <source>
        <dbReference type="EMBL" id="RNA41557.1"/>
    </source>
</evidence>
<organism evidence="1 2">
    <name type="scientific">Brachionus plicatilis</name>
    <name type="common">Marine rotifer</name>
    <name type="synonym">Brachionus muelleri</name>
    <dbReference type="NCBI Taxonomy" id="10195"/>
    <lineage>
        <taxon>Eukaryota</taxon>
        <taxon>Metazoa</taxon>
        <taxon>Spiralia</taxon>
        <taxon>Gnathifera</taxon>
        <taxon>Rotifera</taxon>
        <taxon>Eurotatoria</taxon>
        <taxon>Monogononta</taxon>
        <taxon>Pseudotrocha</taxon>
        <taxon>Ploima</taxon>
        <taxon>Brachionidae</taxon>
        <taxon>Brachionus</taxon>
    </lineage>
</organism>
<evidence type="ECO:0000313" key="2">
    <source>
        <dbReference type="Proteomes" id="UP000276133"/>
    </source>
</evidence>
<comment type="caution">
    <text evidence="1">The sequence shown here is derived from an EMBL/GenBank/DDBJ whole genome shotgun (WGS) entry which is preliminary data.</text>
</comment>
<sequence>MSVEEISYRSSIRAKGIFLIQQAFDEQFGLALTGPDNRFFKLTYRLSDRRLDLLANHSCSEFGIERGRTD</sequence>
<dbReference type="EMBL" id="REGN01000484">
    <property type="protein sequence ID" value="RNA41557.1"/>
    <property type="molecule type" value="Genomic_DNA"/>
</dbReference>